<evidence type="ECO:0000313" key="10">
    <source>
        <dbReference type="Proteomes" id="UP000838160"/>
    </source>
</evidence>
<comment type="caution">
    <text evidence="9">The sequence shown here is derived from an EMBL/GenBank/DDBJ whole genome shotgun (WGS) entry which is preliminary data.</text>
</comment>
<dbReference type="Proteomes" id="UP000838160">
    <property type="component" value="Unassembled WGS sequence"/>
</dbReference>
<evidence type="ECO:0000256" key="2">
    <source>
        <dbReference type="ARBA" id="ARBA00022475"/>
    </source>
</evidence>
<dbReference type="InterPro" id="IPR050445">
    <property type="entry name" value="Bact_polysacc_biosynth/exp"/>
</dbReference>
<name>A0ABM8ZN36_9VIBR</name>
<dbReference type="PANTHER" id="PTHR32309">
    <property type="entry name" value="TYROSINE-PROTEIN KINASE"/>
    <property type="match status" value="1"/>
</dbReference>
<feature type="coiled-coil region" evidence="6">
    <location>
        <begin position="322"/>
        <end position="387"/>
    </location>
</feature>
<keyword evidence="2" id="KW-1003">Cell membrane</keyword>
<feature type="transmembrane region" description="Helical" evidence="7">
    <location>
        <begin position="423"/>
        <end position="448"/>
    </location>
</feature>
<dbReference type="InterPro" id="IPR003856">
    <property type="entry name" value="LPS_length_determ_N"/>
</dbReference>
<keyword evidence="5 7" id="KW-0472">Membrane</keyword>
<evidence type="ECO:0000256" key="1">
    <source>
        <dbReference type="ARBA" id="ARBA00004651"/>
    </source>
</evidence>
<evidence type="ECO:0000256" key="6">
    <source>
        <dbReference type="SAM" id="Coils"/>
    </source>
</evidence>
<protein>
    <recommendedName>
        <fullName evidence="8">Polysaccharide chain length determinant N-terminal domain-containing protein</fullName>
    </recommendedName>
</protein>
<organism evidence="9 10">
    <name type="scientific">Vibrio hippocampi</name>
    <dbReference type="NCBI Taxonomy" id="654686"/>
    <lineage>
        <taxon>Bacteria</taxon>
        <taxon>Pseudomonadati</taxon>
        <taxon>Pseudomonadota</taxon>
        <taxon>Gammaproteobacteria</taxon>
        <taxon>Vibrionales</taxon>
        <taxon>Vibrionaceae</taxon>
        <taxon>Vibrio</taxon>
    </lineage>
</organism>
<feature type="coiled-coil region" evidence="6">
    <location>
        <begin position="174"/>
        <end position="237"/>
    </location>
</feature>
<evidence type="ECO:0000259" key="8">
    <source>
        <dbReference type="Pfam" id="PF02706"/>
    </source>
</evidence>
<dbReference type="Pfam" id="PF02706">
    <property type="entry name" value="Wzz"/>
    <property type="match status" value="1"/>
</dbReference>
<keyword evidence="6" id="KW-0175">Coiled coil</keyword>
<dbReference type="EMBL" id="CAKLCM010000003">
    <property type="protein sequence ID" value="CAH0529970.1"/>
    <property type="molecule type" value="Genomic_DNA"/>
</dbReference>
<sequence>MNQLKVRLLTLLTAAWHRRYAIVTPILIMPCIAFAVASMSAPKYKAHTSLLLQETAKMNPFLEDIAVSTMLKDRLSALKTLLKSRHVLTSVAQEQALINDSMSPQAIDNVITRLAQNLTVTQLGKDFLKIELTSNNPKGMKALLESVSTHFVEELLAPERSSITDSSEFLTIHIEKRKLALEQAEQALAQFYNQYTNSTPERQSENLSRLAALKQTLAQKQAQLAGVEQSLGSLDQQLTQTNPIIGKIEDQIIESRGQLALLQAKYTDSHSAVQAELRKLQRLESERKQLMTSNVSTTNSKQVWDSNSRKTTAELLKVQPLLISQLQGLQQARSQYESLQQETQVLAEMIDDLEDSSATYGYQAKRLQQLQREFTLQQQLYDELVQRYEMAQLTGSLGVFEQDKRVKVIDLPFTPSVPTNLPAAIFILIGLLAGTALGIGSAIILELLDSTVRRQQQLLAITKAPIITTIPRLSEPN</sequence>
<reference evidence="9" key="1">
    <citation type="submission" date="2021-12" db="EMBL/GenBank/DDBJ databases">
        <authorList>
            <person name="Rodrigo-Torres L."/>
            <person name="Arahal R. D."/>
            <person name="Lucena T."/>
        </authorList>
    </citation>
    <scope>NUCLEOTIDE SEQUENCE</scope>
    <source>
        <strain evidence="9">CECT 8226</strain>
    </source>
</reference>
<dbReference type="PANTHER" id="PTHR32309:SF31">
    <property type="entry name" value="CAPSULAR EXOPOLYSACCHARIDE FAMILY"/>
    <property type="match status" value="1"/>
</dbReference>
<keyword evidence="4 7" id="KW-1133">Transmembrane helix</keyword>
<evidence type="ECO:0000256" key="3">
    <source>
        <dbReference type="ARBA" id="ARBA00022692"/>
    </source>
</evidence>
<gene>
    <name evidence="9" type="ORF">VHP8226_03696</name>
</gene>
<evidence type="ECO:0000256" key="5">
    <source>
        <dbReference type="ARBA" id="ARBA00023136"/>
    </source>
</evidence>
<comment type="subcellular location">
    <subcellularLocation>
        <location evidence="1">Cell membrane</location>
        <topology evidence="1">Multi-pass membrane protein</topology>
    </subcellularLocation>
</comment>
<accession>A0ABM8ZN36</accession>
<keyword evidence="10" id="KW-1185">Reference proteome</keyword>
<evidence type="ECO:0000313" key="9">
    <source>
        <dbReference type="EMBL" id="CAH0529970.1"/>
    </source>
</evidence>
<feature type="domain" description="Polysaccharide chain length determinant N-terminal" evidence="8">
    <location>
        <begin position="8"/>
        <end position="94"/>
    </location>
</feature>
<evidence type="ECO:0000256" key="7">
    <source>
        <dbReference type="SAM" id="Phobius"/>
    </source>
</evidence>
<evidence type="ECO:0000256" key="4">
    <source>
        <dbReference type="ARBA" id="ARBA00022989"/>
    </source>
</evidence>
<proteinExistence type="predicted"/>
<dbReference type="RefSeq" id="WP_237486494.1">
    <property type="nucleotide sequence ID" value="NZ_CAKLCM010000003.1"/>
</dbReference>
<keyword evidence="3 7" id="KW-0812">Transmembrane</keyword>